<dbReference type="OrthoDB" id="1682095at2"/>
<keyword evidence="3" id="KW-0812">Transmembrane</keyword>
<name>A0A430A6W1_9ENTE</name>
<dbReference type="InterPro" id="IPR000620">
    <property type="entry name" value="EamA_dom"/>
</dbReference>
<dbReference type="Pfam" id="PF00892">
    <property type="entry name" value="EamA"/>
    <property type="match status" value="1"/>
</dbReference>
<proteinExistence type="inferred from homology"/>
<dbReference type="GO" id="GO:0016020">
    <property type="term" value="C:membrane"/>
    <property type="evidence" value="ECO:0007669"/>
    <property type="project" value="InterPro"/>
</dbReference>
<dbReference type="SUPFAM" id="SSF103481">
    <property type="entry name" value="Multidrug resistance efflux transporter EmrE"/>
    <property type="match status" value="1"/>
</dbReference>
<comment type="caution">
    <text evidence="5">The sequence shown here is derived from an EMBL/GenBank/DDBJ whole genome shotgun (WGS) entry which is preliminary data.</text>
</comment>
<dbReference type="InterPro" id="IPR037185">
    <property type="entry name" value="EmrE-like"/>
</dbReference>
<dbReference type="Proteomes" id="UP000288197">
    <property type="component" value="Unassembled WGS sequence"/>
</dbReference>
<organism evidence="5 6">
    <name type="scientific">Vagococcus fluvialis</name>
    <dbReference type="NCBI Taxonomy" id="2738"/>
    <lineage>
        <taxon>Bacteria</taxon>
        <taxon>Bacillati</taxon>
        <taxon>Bacillota</taxon>
        <taxon>Bacilli</taxon>
        <taxon>Lactobacillales</taxon>
        <taxon>Enterococcaceae</taxon>
        <taxon>Vagococcus</taxon>
    </lineage>
</organism>
<comment type="subcellular location">
    <subcellularLocation>
        <location evidence="1">Endomembrane system</location>
        <topology evidence="1">Multi-pass membrane protein</topology>
    </subcellularLocation>
</comment>
<accession>A0A430A6W1</accession>
<gene>
    <name evidence="5" type="ORF">CBF32_05380</name>
</gene>
<comment type="similarity">
    <text evidence="2">Belongs to the EamA transporter family.</text>
</comment>
<feature type="transmembrane region" description="Helical" evidence="3">
    <location>
        <begin position="21"/>
        <end position="45"/>
    </location>
</feature>
<evidence type="ECO:0000256" key="1">
    <source>
        <dbReference type="ARBA" id="ARBA00004127"/>
    </source>
</evidence>
<evidence type="ECO:0000313" key="6">
    <source>
        <dbReference type="Proteomes" id="UP000288197"/>
    </source>
</evidence>
<reference evidence="5 6" key="1">
    <citation type="submission" date="2017-05" db="EMBL/GenBank/DDBJ databases">
        <title>Vagococcus spp. assemblies.</title>
        <authorList>
            <person name="Gulvik C.A."/>
        </authorList>
    </citation>
    <scope>NUCLEOTIDE SEQUENCE [LARGE SCALE GENOMIC DNA]</scope>
    <source>
        <strain evidence="5 6">NCFB 2497</strain>
    </source>
</reference>
<evidence type="ECO:0000256" key="2">
    <source>
        <dbReference type="ARBA" id="ARBA00007362"/>
    </source>
</evidence>
<evidence type="ECO:0000313" key="5">
    <source>
        <dbReference type="EMBL" id="RSU02699.1"/>
    </source>
</evidence>
<evidence type="ECO:0000256" key="3">
    <source>
        <dbReference type="SAM" id="Phobius"/>
    </source>
</evidence>
<dbReference type="RefSeq" id="WP_114289282.1">
    <property type="nucleotide sequence ID" value="NZ_CP122523.1"/>
</dbReference>
<protein>
    <recommendedName>
        <fullName evidence="4">EamA domain-containing protein</fullName>
    </recommendedName>
</protein>
<feature type="domain" description="EamA" evidence="4">
    <location>
        <begin position="11"/>
        <end position="69"/>
    </location>
</feature>
<dbReference type="AlphaFoldDB" id="A0A430A6W1"/>
<feature type="transmembrane region" description="Helical" evidence="3">
    <location>
        <begin position="51"/>
        <end position="71"/>
    </location>
</feature>
<keyword evidence="3" id="KW-1133">Transmembrane helix</keyword>
<dbReference type="GeneID" id="301046508"/>
<dbReference type="Gene3D" id="1.10.3730.20">
    <property type="match status" value="1"/>
</dbReference>
<dbReference type="EMBL" id="NGJX01000004">
    <property type="protein sequence ID" value="RSU02699.1"/>
    <property type="molecule type" value="Genomic_DNA"/>
</dbReference>
<sequence>MSFRIIIFISSAFLSNYAIHHIPASTVGLFSNLSLVIMILSGVIVLNEPIYSYQIIGILIILIPIIGMNVIQKKLVKTTSVTPSK</sequence>
<keyword evidence="6" id="KW-1185">Reference proteome</keyword>
<keyword evidence="3" id="KW-0472">Membrane</keyword>
<evidence type="ECO:0000259" key="4">
    <source>
        <dbReference type="Pfam" id="PF00892"/>
    </source>
</evidence>